<dbReference type="EMBL" id="JAFNAA010000017">
    <property type="protein sequence ID" value="MBO1109321.1"/>
    <property type="molecule type" value="Genomic_DNA"/>
</dbReference>
<dbReference type="PANTHER" id="PTHR34986:SF1">
    <property type="entry name" value="PROTEIN YIAL"/>
    <property type="match status" value="1"/>
</dbReference>
<dbReference type="Gene3D" id="2.60.120.370">
    <property type="entry name" value="YhcH/YjgK/YiaL"/>
    <property type="match status" value="1"/>
</dbReference>
<protein>
    <submittedName>
        <fullName evidence="1">YhcH/YjgK/YiaL family protein</fullName>
    </submittedName>
</protein>
<evidence type="ECO:0000313" key="1">
    <source>
        <dbReference type="EMBL" id="MBO1109321.1"/>
    </source>
</evidence>
<dbReference type="RefSeq" id="WP_207542498.1">
    <property type="nucleotide sequence ID" value="NZ_JAFNAA010000017.1"/>
</dbReference>
<accession>A0A8I1W8P7</accession>
<dbReference type="NCBIfam" id="NF040884">
    <property type="entry name" value="acetylneur_anom"/>
    <property type="match status" value="1"/>
</dbReference>
<name>A0A8I1W8P7_PLESH</name>
<sequence length="158" mass="17742">MYSMIFGHIQQPHTYAYLPAALKQAIHYLQQTDMQSLPVGRHDIEGDLLYVNVMAFDTQPAEQKQAEVHQEYIDIQYLISGAERIGFGLENSDNPVAKAYDADNDYYLVASVREESEVLLAPGMFAVFFPEQPHKPGCCIGQPAALKKAVIKMHKSLL</sequence>
<dbReference type="InterPro" id="IPR004375">
    <property type="entry name" value="NanQ/TabA/YiaL"/>
</dbReference>
<dbReference type="NCBIfam" id="TIGR00022">
    <property type="entry name" value="YhcH/YjgK/YiaL family protein"/>
    <property type="match status" value="1"/>
</dbReference>
<proteinExistence type="predicted"/>
<reference evidence="1" key="1">
    <citation type="submission" date="2021-03" db="EMBL/GenBank/DDBJ databases">
        <title>Plesiomonas shigelloides zfcc0051, isolated from zebrafish feces.</title>
        <authorList>
            <person name="Vanderhoek Z."/>
            <person name="Gaulke C."/>
        </authorList>
    </citation>
    <scope>NUCLEOTIDE SEQUENCE</scope>
    <source>
        <strain evidence="1">Zfcc0051</strain>
    </source>
</reference>
<dbReference type="InterPro" id="IPR037012">
    <property type="entry name" value="NanQ/TabA/YiaL_sf"/>
</dbReference>
<dbReference type="GO" id="GO:0005829">
    <property type="term" value="C:cytosol"/>
    <property type="evidence" value="ECO:0007669"/>
    <property type="project" value="TreeGrafter"/>
</dbReference>
<dbReference type="Proteomes" id="UP000664658">
    <property type="component" value="Unassembled WGS sequence"/>
</dbReference>
<organism evidence="1 2">
    <name type="scientific">Plesiomonas shigelloides</name>
    <name type="common">Aeromonas shigelloides</name>
    <dbReference type="NCBI Taxonomy" id="703"/>
    <lineage>
        <taxon>Bacteria</taxon>
        <taxon>Pseudomonadati</taxon>
        <taxon>Pseudomonadota</taxon>
        <taxon>Gammaproteobacteria</taxon>
        <taxon>Enterobacterales</taxon>
        <taxon>Enterobacteriaceae</taxon>
        <taxon>Plesiomonas</taxon>
    </lineage>
</organism>
<dbReference type="Pfam" id="PF04074">
    <property type="entry name" value="DUF386"/>
    <property type="match status" value="1"/>
</dbReference>
<comment type="caution">
    <text evidence="1">The sequence shown here is derived from an EMBL/GenBank/DDBJ whole genome shotgun (WGS) entry which is preliminary data.</text>
</comment>
<dbReference type="SUPFAM" id="SSF51197">
    <property type="entry name" value="Clavaminate synthase-like"/>
    <property type="match status" value="1"/>
</dbReference>
<evidence type="ECO:0000313" key="2">
    <source>
        <dbReference type="Proteomes" id="UP000664658"/>
    </source>
</evidence>
<gene>
    <name evidence="1" type="ORF">J2R62_14065</name>
</gene>
<dbReference type="AlphaFoldDB" id="A0A8I1W8P7"/>
<dbReference type="PANTHER" id="PTHR34986">
    <property type="entry name" value="EVOLVED BETA-GALACTOSIDASE SUBUNIT BETA"/>
    <property type="match status" value="1"/>
</dbReference>
<dbReference type="InterPro" id="IPR049827">
    <property type="entry name" value="NanQ"/>
</dbReference>